<evidence type="ECO:0000313" key="3">
    <source>
        <dbReference type="EMBL" id="KAG0587756.1"/>
    </source>
</evidence>
<dbReference type="AlphaFoldDB" id="A0A8T0IYC8"/>
<feature type="region of interest" description="Disordered" evidence="2">
    <location>
        <begin position="103"/>
        <end position="152"/>
    </location>
</feature>
<dbReference type="EMBL" id="CM026422">
    <property type="protein sequence ID" value="KAG0587756.1"/>
    <property type="molecule type" value="Genomic_DNA"/>
</dbReference>
<protein>
    <submittedName>
        <fullName evidence="3">Uncharacterized protein</fullName>
    </submittedName>
</protein>
<evidence type="ECO:0000313" key="4">
    <source>
        <dbReference type="Proteomes" id="UP000822688"/>
    </source>
</evidence>
<dbReference type="Proteomes" id="UP000822688">
    <property type="component" value="Chromosome 2"/>
</dbReference>
<keyword evidence="4" id="KW-1185">Reference proteome</keyword>
<organism evidence="3 4">
    <name type="scientific">Ceratodon purpureus</name>
    <name type="common">Fire moss</name>
    <name type="synonym">Dicranum purpureum</name>
    <dbReference type="NCBI Taxonomy" id="3225"/>
    <lineage>
        <taxon>Eukaryota</taxon>
        <taxon>Viridiplantae</taxon>
        <taxon>Streptophyta</taxon>
        <taxon>Embryophyta</taxon>
        <taxon>Bryophyta</taxon>
        <taxon>Bryophytina</taxon>
        <taxon>Bryopsida</taxon>
        <taxon>Dicranidae</taxon>
        <taxon>Pseudoditrichales</taxon>
        <taxon>Ditrichaceae</taxon>
        <taxon>Ceratodon</taxon>
    </lineage>
</organism>
<feature type="coiled-coil region" evidence="1">
    <location>
        <begin position="225"/>
        <end position="252"/>
    </location>
</feature>
<comment type="caution">
    <text evidence="3">The sequence shown here is derived from an EMBL/GenBank/DDBJ whole genome shotgun (WGS) entry which is preliminary data.</text>
</comment>
<reference evidence="3" key="1">
    <citation type="submission" date="2020-06" db="EMBL/GenBank/DDBJ databases">
        <title>WGS assembly of Ceratodon purpureus strain R40.</title>
        <authorList>
            <person name="Carey S.B."/>
            <person name="Jenkins J."/>
            <person name="Shu S."/>
            <person name="Lovell J.T."/>
            <person name="Sreedasyam A."/>
            <person name="Maumus F."/>
            <person name="Tiley G.P."/>
            <person name="Fernandez-Pozo N."/>
            <person name="Barry K."/>
            <person name="Chen C."/>
            <person name="Wang M."/>
            <person name="Lipzen A."/>
            <person name="Daum C."/>
            <person name="Saski C.A."/>
            <person name="Payton A.C."/>
            <person name="Mcbreen J.C."/>
            <person name="Conrad R.E."/>
            <person name="Kollar L.M."/>
            <person name="Olsson S."/>
            <person name="Huttunen S."/>
            <person name="Landis J.B."/>
            <person name="Wickett N.J."/>
            <person name="Johnson M.G."/>
            <person name="Rensing S.A."/>
            <person name="Grimwood J."/>
            <person name="Schmutz J."/>
            <person name="Mcdaniel S.F."/>
        </authorList>
    </citation>
    <scope>NUCLEOTIDE SEQUENCE</scope>
    <source>
        <strain evidence="3">R40</strain>
    </source>
</reference>
<proteinExistence type="predicted"/>
<gene>
    <name evidence="3" type="ORF">KC19_2G188900</name>
</gene>
<sequence length="347" mass="37170">MARCGVMMLSSPLVPTATGTASQRDVFVAGNLGWSSSPLHGLGVKGGVIRLVGLDSRRCRPSRASIEDNSDNGASTTSTSEKEDLSAKLAAAEAEAEALRKELAARKGSSGTTDLSKLKPATPEKRIDGTGYRETIFSGPGKTTGKPEQQPSKWGLSEAELFLSKGAPTEGSGLGLEAMEAGSQDIINRRLIIGVGITALAVGLAFLKFPTGRPSKPLFLYVVSILQLQRTLKSLEDSVVEVEELKGALRRAGRPDEIKSNLLNAAAWLDGENADKASQLSFEIYEYVDQADYSRYFENLGEPNAVQQMEFLKFGLQSIKAARKKVDEFLTLIPSEALDAAASQFAR</sequence>
<feature type="region of interest" description="Disordered" evidence="2">
    <location>
        <begin position="61"/>
        <end position="89"/>
    </location>
</feature>
<evidence type="ECO:0000256" key="1">
    <source>
        <dbReference type="SAM" id="Coils"/>
    </source>
</evidence>
<name>A0A8T0IYC8_CERPU</name>
<accession>A0A8T0IYC8</accession>
<keyword evidence="1" id="KW-0175">Coiled coil</keyword>
<evidence type="ECO:0000256" key="2">
    <source>
        <dbReference type="SAM" id="MobiDB-lite"/>
    </source>
</evidence>